<dbReference type="PANTHER" id="PTHR46696">
    <property type="entry name" value="P450, PUTATIVE (EUROFUNG)-RELATED"/>
    <property type="match status" value="1"/>
</dbReference>
<dbReference type="GO" id="GO:0005506">
    <property type="term" value="F:iron ion binding"/>
    <property type="evidence" value="ECO:0007669"/>
    <property type="project" value="InterPro"/>
</dbReference>
<dbReference type="GO" id="GO:0004497">
    <property type="term" value="F:monooxygenase activity"/>
    <property type="evidence" value="ECO:0007669"/>
    <property type="project" value="UniProtKB-KW"/>
</dbReference>
<keyword evidence="9" id="KW-1185">Reference proteome</keyword>
<keyword evidence="2 7" id="KW-0349">Heme</keyword>
<evidence type="ECO:0000256" key="4">
    <source>
        <dbReference type="ARBA" id="ARBA00023002"/>
    </source>
</evidence>
<organism evidence="8 9">
    <name type="scientific">Ktedonosporobacter rubrisoli</name>
    <dbReference type="NCBI Taxonomy" id="2509675"/>
    <lineage>
        <taxon>Bacteria</taxon>
        <taxon>Bacillati</taxon>
        <taxon>Chloroflexota</taxon>
        <taxon>Ktedonobacteria</taxon>
        <taxon>Ktedonobacterales</taxon>
        <taxon>Ktedonosporobacteraceae</taxon>
        <taxon>Ktedonosporobacter</taxon>
    </lineage>
</organism>
<dbReference type="InterPro" id="IPR017972">
    <property type="entry name" value="Cyt_P450_CS"/>
</dbReference>
<dbReference type="GO" id="GO:0020037">
    <property type="term" value="F:heme binding"/>
    <property type="evidence" value="ECO:0007669"/>
    <property type="project" value="InterPro"/>
</dbReference>
<evidence type="ECO:0000256" key="5">
    <source>
        <dbReference type="ARBA" id="ARBA00023004"/>
    </source>
</evidence>
<dbReference type="Gene3D" id="1.10.630.10">
    <property type="entry name" value="Cytochrome P450"/>
    <property type="match status" value="1"/>
</dbReference>
<keyword evidence="6 7" id="KW-0503">Monooxygenase</keyword>
<evidence type="ECO:0000256" key="2">
    <source>
        <dbReference type="ARBA" id="ARBA00022617"/>
    </source>
</evidence>
<dbReference type="KEGG" id="kbs:EPA93_19920"/>
<keyword evidence="3 7" id="KW-0479">Metal-binding</keyword>
<dbReference type="PROSITE" id="PS00086">
    <property type="entry name" value="CYTOCHROME_P450"/>
    <property type="match status" value="1"/>
</dbReference>
<evidence type="ECO:0000313" key="9">
    <source>
        <dbReference type="Proteomes" id="UP000290365"/>
    </source>
</evidence>
<sequence length="406" mass="45581">MEAVTFNDLGSQKVLRSPASFYARLREHEPLTPFTFGAIKIWLVATTYDETALLLKDPRFVRDIHHVFPEGIPPALQQFIQQGGETLQLLSQNMLSLDPPDHTRLRGLVSKAFTPRMIEQLRPRIQQIADELLDAVQARGQMDLVADFAYPLPMSVISEMLGIPPEDRAQFRSLTQALLAGAMTPDQKWQTTGESFISYIKKQLAARREKPGDDLMSNLLQAREQDDMLTEDELVSMIWLLIVAGHETTVNLLSNGALALLLFPEQLRLLRTNPGLIPSAVEELLRLTAPVLFASKRMAREDLTLHDQLIHRGDVIYISTAAANTDPEKFSDPQNLDVSRQENRHLIFGKGIHSCLGAPLARLEGQIAFSTLLARLPNLRLACEPESLEWNPLFNLRSLKSLPVSF</sequence>
<dbReference type="PRINTS" id="PR00385">
    <property type="entry name" value="P450"/>
</dbReference>
<dbReference type="PRINTS" id="PR00359">
    <property type="entry name" value="BP450"/>
</dbReference>
<dbReference type="InterPro" id="IPR001128">
    <property type="entry name" value="Cyt_P450"/>
</dbReference>
<keyword evidence="4 7" id="KW-0560">Oxidoreductase</keyword>
<comment type="similarity">
    <text evidence="1 7">Belongs to the cytochrome P450 family.</text>
</comment>
<dbReference type="InterPro" id="IPR002397">
    <property type="entry name" value="Cyt_P450_B"/>
</dbReference>
<evidence type="ECO:0000256" key="3">
    <source>
        <dbReference type="ARBA" id="ARBA00022723"/>
    </source>
</evidence>
<evidence type="ECO:0000256" key="6">
    <source>
        <dbReference type="ARBA" id="ARBA00023033"/>
    </source>
</evidence>
<dbReference type="FunFam" id="1.10.630.10:FF:000018">
    <property type="entry name" value="Cytochrome P450 monooxygenase"/>
    <property type="match status" value="1"/>
</dbReference>
<dbReference type="AlphaFoldDB" id="A0A4V0YZ15"/>
<gene>
    <name evidence="8" type="ORF">EPA93_19920</name>
</gene>
<name>A0A4V0YZ15_KTERU</name>
<dbReference type="PANTHER" id="PTHR46696:SF1">
    <property type="entry name" value="CYTOCHROME P450 YJIB-RELATED"/>
    <property type="match status" value="1"/>
</dbReference>
<dbReference type="GO" id="GO:0016705">
    <property type="term" value="F:oxidoreductase activity, acting on paired donors, with incorporation or reduction of molecular oxygen"/>
    <property type="evidence" value="ECO:0007669"/>
    <property type="project" value="InterPro"/>
</dbReference>
<proteinExistence type="inferred from homology"/>
<dbReference type="EMBL" id="CP035758">
    <property type="protein sequence ID" value="QBD78141.1"/>
    <property type="molecule type" value="Genomic_DNA"/>
</dbReference>
<dbReference type="InterPro" id="IPR036396">
    <property type="entry name" value="Cyt_P450_sf"/>
</dbReference>
<evidence type="ECO:0000313" key="8">
    <source>
        <dbReference type="EMBL" id="QBD78141.1"/>
    </source>
</evidence>
<accession>A0A4V0YZ15</accession>
<keyword evidence="5 7" id="KW-0408">Iron</keyword>
<protein>
    <submittedName>
        <fullName evidence="8">Cytochrome P450</fullName>
    </submittedName>
</protein>
<dbReference type="Proteomes" id="UP000290365">
    <property type="component" value="Chromosome"/>
</dbReference>
<dbReference type="SUPFAM" id="SSF48264">
    <property type="entry name" value="Cytochrome P450"/>
    <property type="match status" value="1"/>
</dbReference>
<dbReference type="Pfam" id="PF00067">
    <property type="entry name" value="p450"/>
    <property type="match status" value="1"/>
</dbReference>
<dbReference type="RefSeq" id="WP_129889194.1">
    <property type="nucleotide sequence ID" value="NZ_CP035758.1"/>
</dbReference>
<evidence type="ECO:0000256" key="1">
    <source>
        <dbReference type="ARBA" id="ARBA00010617"/>
    </source>
</evidence>
<dbReference type="CDD" id="cd11029">
    <property type="entry name" value="CYP107-like"/>
    <property type="match status" value="1"/>
</dbReference>
<reference evidence="8 9" key="1">
    <citation type="submission" date="2019-01" db="EMBL/GenBank/DDBJ databases">
        <title>Ktedonosporobacter rubrisoli SCAWS-G2.</title>
        <authorList>
            <person name="Huang Y."/>
            <person name="Yan B."/>
        </authorList>
    </citation>
    <scope>NUCLEOTIDE SEQUENCE [LARGE SCALE GENOMIC DNA]</scope>
    <source>
        <strain evidence="8 9">SCAWS-G2</strain>
    </source>
</reference>
<evidence type="ECO:0000256" key="7">
    <source>
        <dbReference type="RuleBase" id="RU000461"/>
    </source>
</evidence>
<dbReference type="OrthoDB" id="9801155at2"/>